<keyword evidence="1" id="KW-0472">Membrane</keyword>
<evidence type="ECO:0000256" key="1">
    <source>
        <dbReference type="SAM" id="Phobius"/>
    </source>
</evidence>
<feature type="non-terminal residue" evidence="2">
    <location>
        <position position="1"/>
    </location>
</feature>
<feature type="transmembrane region" description="Helical" evidence="1">
    <location>
        <begin position="94"/>
        <end position="116"/>
    </location>
</feature>
<gene>
    <name evidence="2" type="ORF">MNBD_ACTINO01-66</name>
</gene>
<accession>A0A3B0SSH9</accession>
<reference evidence="2" key="1">
    <citation type="submission" date="2018-06" db="EMBL/GenBank/DDBJ databases">
        <authorList>
            <person name="Zhirakovskaya E."/>
        </authorList>
    </citation>
    <scope>NUCLEOTIDE SEQUENCE</scope>
</reference>
<keyword evidence="1" id="KW-0812">Transmembrane</keyword>
<sequence>LYDNGLRIARIGDARSDWSICCAVPPIGLWKRDLAKRFTTLTAARAAVVHMEVVRLRRIKQARHLVLTAVFSASAVWSYQIMALPEQWYRVEWFAVATIAVVVALSECLSAFLMVIDDGWDYRYEVPRITVVDRLIARMFLTYPSRRPHGVAAERSRVWVVDVDNTFDGTWPG</sequence>
<dbReference type="AlphaFoldDB" id="A0A3B0SSH9"/>
<proteinExistence type="predicted"/>
<organism evidence="2">
    <name type="scientific">hydrothermal vent metagenome</name>
    <dbReference type="NCBI Taxonomy" id="652676"/>
    <lineage>
        <taxon>unclassified sequences</taxon>
        <taxon>metagenomes</taxon>
        <taxon>ecological metagenomes</taxon>
    </lineage>
</organism>
<protein>
    <submittedName>
        <fullName evidence="2">Uncharacterized protein</fullName>
    </submittedName>
</protein>
<keyword evidence="1" id="KW-1133">Transmembrane helix</keyword>
<name>A0A3B0SSH9_9ZZZZ</name>
<dbReference type="EMBL" id="UOEI01000217">
    <property type="protein sequence ID" value="VAV97755.1"/>
    <property type="molecule type" value="Genomic_DNA"/>
</dbReference>
<evidence type="ECO:0000313" key="2">
    <source>
        <dbReference type="EMBL" id="VAV97755.1"/>
    </source>
</evidence>
<feature type="transmembrane region" description="Helical" evidence="1">
    <location>
        <begin position="65"/>
        <end position="82"/>
    </location>
</feature>